<gene>
    <name evidence="3" type="ORF">EOD42_19265</name>
</gene>
<keyword evidence="4" id="KW-1185">Reference proteome</keyword>
<dbReference type="PRINTS" id="PR01217">
    <property type="entry name" value="PRICHEXTENSN"/>
</dbReference>
<evidence type="ECO:0000313" key="4">
    <source>
        <dbReference type="Proteomes" id="UP000282957"/>
    </source>
</evidence>
<feature type="region of interest" description="Disordered" evidence="1">
    <location>
        <begin position="75"/>
        <end position="181"/>
    </location>
</feature>
<keyword evidence="2" id="KW-1133">Transmembrane helix</keyword>
<feature type="non-terminal residue" evidence="3">
    <location>
        <position position="181"/>
    </location>
</feature>
<accession>A0A437M2Z0</accession>
<feature type="compositionally biased region" description="Low complexity" evidence="1">
    <location>
        <begin position="99"/>
        <end position="118"/>
    </location>
</feature>
<keyword evidence="2" id="KW-0472">Membrane</keyword>
<reference evidence="3 4" key="1">
    <citation type="submission" date="2019-01" db="EMBL/GenBank/DDBJ databases">
        <authorList>
            <person name="Chen W.-M."/>
        </authorList>
    </citation>
    <scope>NUCLEOTIDE SEQUENCE [LARGE SCALE GENOMIC DNA]</scope>
    <source>
        <strain evidence="3 4">CCP-6</strain>
    </source>
</reference>
<feature type="transmembrane region" description="Helical" evidence="2">
    <location>
        <begin position="49"/>
        <end position="69"/>
    </location>
</feature>
<feature type="region of interest" description="Disordered" evidence="1">
    <location>
        <begin position="1"/>
        <end position="48"/>
    </location>
</feature>
<evidence type="ECO:0000256" key="2">
    <source>
        <dbReference type="SAM" id="Phobius"/>
    </source>
</evidence>
<feature type="compositionally biased region" description="Pro residues" evidence="1">
    <location>
        <begin position="119"/>
        <end position="134"/>
    </location>
</feature>
<name>A0A437M2Z0_9PROT</name>
<keyword evidence="2" id="KW-0812">Transmembrane</keyword>
<dbReference type="Proteomes" id="UP000282957">
    <property type="component" value="Unassembled WGS sequence"/>
</dbReference>
<feature type="compositionally biased region" description="Pro residues" evidence="1">
    <location>
        <begin position="28"/>
        <end position="38"/>
    </location>
</feature>
<dbReference type="EMBL" id="SACL01000008">
    <property type="protein sequence ID" value="RVT91884.1"/>
    <property type="molecule type" value="Genomic_DNA"/>
</dbReference>
<protein>
    <submittedName>
        <fullName evidence="3">Uncharacterized protein</fullName>
    </submittedName>
</protein>
<dbReference type="AlphaFoldDB" id="A0A437M2Z0"/>
<evidence type="ECO:0000313" key="3">
    <source>
        <dbReference type="EMBL" id="RVT91884.1"/>
    </source>
</evidence>
<proteinExistence type="predicted"/>
<comment type="caution">
    <text evidence="3">The sequence shown here is derived from an EMBL/GenBank/DDBJ whole genome shotgun (WGS) entry which is preliminary data.</text>
</comment>
<organism evidence="3 4">
    <name type="scientific">Rhodovarius crocodyli</name>
    <dbReference type="NCBI Taxonomy" id="1979269"/>
    <lineage>
        <taxon>Bacteria</taxon>
        <taxon>Pseudomonadati</taxon>
        <taxon>Pseudomonadota</taxon>
        <taxon>Alphaproteobacteria</taxon>
        <taxon>Acetobacterales</taxon>
        <taxon>Roseomonadaceae</taxon>
        <taxon>Rhodovarius</taxon>
    </lineage>
</organism>
<evidence type="ECO:0000256" key="1">
    <source>
        <dbReference type="SAM" id="MobiDB-lite"/>
    </source>
</evidence>
<feature type="compositionally biased region" description="Pro residues" evidence="1">
    <location>
        <begin position="141"/>
        <end position="181"/>
    </location>
</feature>
<sequence>MSRASRKSTGLLPRFGAGGRAVPRREPQPPSWPAPENPRLPRRPDRDTLPWWLAGSLAVHSGVLAVLLLDLMPRREGPESLPAPAIEMVFESGDPTPQASGAPEGEAPEATEPPQRAESPPPSPPTPDSPPAPPALAEAQPAPPQPAPPQPAPPPRVPQPPQPQPPQPQPPQPQPLQPQPP</sequence>